<dbReference type="EMBL" id="JAPDRQ010000149">
    <property type="protein sequence ID" value="KAJ9653589.1"/>
    <property type="molecule type" value="Genomic_DNA"/>
</dbReference>
<comment type="caution">
    <text evidence="1">The sequence shown here is derived from an EMBL/GenBank/DDBJ whole genome shotgun (WGS) entry which is preliminary data.</text>
</comment>
<proteinExistence type="predicted"/>
<reference evidence="1" key="1">
    <citation type="submission" date="2022-10" db="EMBL/GenBank/DDBJ databases">
        <title>Culturing micro-colonial fungi from biological soil crusts in the Mojave desert and describing Neophaeococcomyces mojavensis, and introducing the new genera and species Taxawa tesnikishii.</title>
        <authorList>
            <person name="Kurbessoian T."/>
            <person name="Stajich J.E."/>
        </authorList>
    </citation>
    <scope>NUCLEOTIDE SEQUENCE</scope>
    <source>
        <strain evidence="1">JES_112</strain>
    </source>
</reference>
<evidence type="ECO:0000313" key="2">
    <source>
        <dbReference type="Proteomes" id="UP001172386"/>
    </source>
</evidence>
<sequence>MVRLPLGKTPTDIFSYLLKEDRVTKRKYTQKEPNIECVALVIGGSDTTSSTLATAIYYLLTHPDKFARLKGEIDSHDGPLDHSHLAKFDYLNAVIKEGLRLLLPVRSGMMHRMTPPEGITVEGTYIPGNVNIGIGSYEVQHDPRYWAQPDEFIPEK</sequence>
<evidence type="ECO:0000313" key="1">
    <source>
        <dbReference type="EMBL" id="KAJ9653589.1"/>
    </source>
</evidence>
<keyword evidence="2" id="KW-1185">Reference proteome</keyword>
<name>A0ACC3A0L0_9EURO</name>
<organism evidence="1 2">
    <name type="scientific">Neophaeococcomyces mojaviensis</name>
    <dbReference type="NCBI Taxonomy" id="3383035"/>
    <lineage>
        <taxon>Eukaryota</taxon>
        <taxon>Fungi</taxon>
        <taxon>Dikarya</taxon>
        <taxon>Ascomycota</taxon>
        <taxon>Pezizomycotina</taxon>
        <taxon>Eurotiomycetes</taxon>
        <taxon>Chaetothyriomycetidae</taxon>
        <taxon>Chaetothyriales</taxon>
        <taxon>Chaetothyriales incertae sedis</taxon>
        <taxon>Neophaeococcomyces</taxon>
    </lineage>
</organism>
<protein>
    <submittedName>
        <fullName evidence="1">Uncharacterized protein</fullName>
    </submittedName>
</protein>
<gene>
    <name evidence="1" type="ORF">H2198_007253</name>
</gene>
<accession>A0ACC3A0L0</accession>
<dbReference type="Proteomes" id="UP001172386">
    <property type="component" value="Unassembled WGS sequence"/>
</dbReference>